<evidence type="ECO:0000259" key="1">
    <source>
        <dbReference type="Pfam" id="PF02698"/>
    </source>
</evidence>
<organism evidence="2 3">
    <name type="scientific">Stakelama saccharophila</name>
    <dbReference type="NCBI Taxonomy" id="3075605"/>
    <lineage>
        <taxon>Bacteria</taxon>
        <taxon>Pseudomonadati</taxon>
        <taxon>Pseudomonadota</taxon>
        <taxon>Alphaproteobacteria</taxon>
        <taxon>Sphingomonadales</taxon>
        <taxon>Sphingomonadaceae</taxon>
        <taxon>Stakelama</taxon>
    </lineage>
</organism>
<dbReference type="RefSeq" id="WP_313915472.1">
    <property type="nucleotide sequence ID" value="NZ_CP135076.1"/>
</dbReference>
<dbReference type="InterPro" id="IPR003848">
    <property type="entry name" value="DUF218"/>
</dbReference>
<keyword evidence="3" id="KW-1185">Reference proteome</keyword>
<dbReference type="Proteomes" id="UP001302249">
    <property type="component" value="Chromosome"/>
</dbReference>
<gene>
    <name evidence="2" type="ORF">RPR59_00240</name>
</gene>
<dbReference type="CDD" id="cd06259">
    <property type="entry name" value="YdcF-like"/>
    <property type="match status" value="1"/>
</dbReference>
<dbReference type="Pfam" id="PF02698">
    <property type="entry name" value="DUF218"/>
    <property type="match status" value="1"/>
</dbReference>
<reference evidence="2 3" key="1">
    <citation type="submission" date="2023-09" db="EMBL/GenBank/DDBJ databases">
        <authorList>
            <person name="Rey-Velasco X."/>
        </authorList>
    </citation>
    <scope>NUCLEOTIDE SEQUENCE [LARGE SCALE GENOMIC DNA]</scope>
    <source>
        <strain evidence="2 3">W311</strain>
    </source>
</reference>
<evidence type="ECO:0000313" key="3">
    <source>
        <dbReference type="Proteomes" id="UP001302249"/>
    </source>
</evidence>
<dbReference type="EMBL" id="CP135076">
    <property type="protein sequence ID" value="WNO53734.1"/>
    <property type="molecule type" value="Genomic_DNA"/>
</dbReference>
<feature type="domain" description="DUF218" evidence="1">
    <location>
        <begin position="34"/>
        <end position="144"/>
    </location>
</feature>
<accession>A0ABZ0B8W7</accession>
<evidence type="ECO:0000313" key="2">
    <source>
        <dbReference type="EMBL" id="WNO53734.1"/>
    </source>
</evidence>
<sequence>MIKRAVAFLLLAWLLGFAIFTISPGAAPDDVRTDGIVVPTGAAGRIDRGLALIGRHAADRLLITGVGREVRPVELAVQYGVSPSLFALRVDLGHEAVDTRSNGAETAHWVQANGYRSIRLVTSSWHIPRARMELRHALGPDVTIVSDPVPSSPGLAMLFSEYNKYLIRRVALWLGLDD</sequence>
<proteinExistence type="predicted"/>
<protein>
    <submittedName>
        <fullName evidence="2">YdcF family protein</fullName>
    </submittedName>
</protein>
<name>A0ABZ0B8W7_9SPHN</name>